<dbReference type="SMART" id="SM00800">
    <property type="entry name" value="uDENN"/>
    <property type="match status" value="1"/>
</dbReference>
<dbReference type="GO" id="GO:0005085">
    <property type="term" value="F:guanyl-nucleotide exchange factor activity"/>
    <property type="evidence" value="ECO:0007669"/>
    <property type="project" value="UniProtKB-KW"/>
</dbReference>
<dbReference type="GO" id="GO:0006897">
    <property type="term" value="P:endocytosis"/>
    <property type="evidence" value="ECO:0007669"/>
    <property type="project" value="TreeGrafter"/>
</dbReference>
<name>A0A1S3D3I8_DIACI</name>
<dbReference type="SMART" id="SM00801">
    <property type="entry name" value="dDENN"/>
    <property type="match status" value="1"/>
</dbReference>
<proteinExistence type="predicted"/>
<evidence type="ECO:0000256" key="1">
    <source>
        <dbReference type="ARBA" id="ARBA00004132"/>
    </source>
</evidence>
<evidence type="ECO:0000256" key="2">
    <source>
        <dbReference type="ARBA" id="ARBA00022658"/>
    </source>
</evidence>
<keyword evidence="3" id="KW-0968">Cytoplasmic vesicle</keyword>
<dbReference type="InterPro" id="IPR043153">
    <property type="entry name" value="DENN_C"/>
</dbReference>
<sequence>MGSRLRDNVKHLFECFCEVARPQGKEPAWVLQKFPGSYKDESVLKNVPKFAYPCKLENTSVEYYSFVLTDLDSKFTFGYCRHDPKSDTSMVIISLLPWHESFYKLLNCVVEITNGSSPQLLWTFLEDIYNANIPEYGQIIYATSKNTEYTCQAPNQYQLPSIPENKNLTEYCAIEPVNMLHIFASMLYERRIVITSKRLSRVSACVQAANSVIYPMCWQHIFIPLMPRDLLDYLTAPMPYMVGLPEILLDSVRRNELGDVVLLNADTNVLTTPHDDLNTLPQDVIATLKKQLRNKTTGDGVARAFLRALVQLIGGYRDALKFHQGQEITFNDAAFVESRPAAMQPFLRKMLDLQIFQQFKEERLNMLNSGQGFTDEFEREACNYMDKSSGTVKQQYKEWLRTVGKEGRAFVKTWVRERGKDVRFVYKGLRSKLKEDKHGEAKSHSAPSSPTQLRKKDISIPLQSNKYSPLESPDLSPPLNINMDLMSDLQHVIFKDCSPTSVQKTMLQAIPSLPPPAVPATRRSRARERRPVRERGKDVRFVYKGLRSKLKEDKHGEAKSHSAPSSPTQLRKKDISIPLQSNKYSPLESPDLSPPLNINMDLMSDLQHVIFKDCSPTSVQKTMLQAIPSLPPPAVPAKPRLPEPDLIRLDSIDDVLPTSSQCAGVENPLYPYFVPKNIQPQPEKQEEASGSNSSSNSFKQNMDFFSNSFSIVAHAVEF</sequence>
<evidence type="ECO:0000256" key="4">
    <source>
        <dbReference type="SAM" id="MobiDB-lite"/>
    </source>
</evidence>
<dbReference type="GeneID" id="103509821"/>
<gene>
    <name evidence="7" type="primary">LOC103509821</name>
</gene>
<dbReference type="GO" id="GO:0030136">
    <property type="term" value="C:clathrin-coated vesicle"/>
    <property type="evidence" value="ECO:0007669"/>
    <property type="project" value="UniProtKB-SubCell"/>
</dbReference>
<dbReference type="KEGG" id="dci:103509821"/>
<dbReference type="Pfam" id="PF03456">
    <property type="entry name" value="uDENN"/>
    <property type="match status" value="1"/>
</dbReference>
<dbReference type="STRING" id="121845.A0A1S3D3I8"/>
<evidence type="ECO:0000256" key="3">
    <source>
        <dbReference type="ARBA" id="ARBA00023329"/>
    </source>
</evidence>
<dbReference type="Gene3D" id="3.40.50.11500">
    <property type="match status" value="1"/>
</dbReference>
<reference evidence="7" key="1">
    <citation type="submission" date="2025-08" db="UniProtKB">
        <authorList>
            <consortium name="RefSeq"/>
        </authorList>
    </citation>
    <scope>IDENTIFICATION</scope>
</reference>
<dbReference type="Proteomes" id="UP000079169">
    <property type="component" value="Unplaced"/>
</dbReference>
<dbReference type="Pfam" id="PF02141">
    <property type="entry name" value="DENN"/>
    <property type="match status" value="1"/>
</dbReference>
<feature type="region of interest" description="Disordered" evidence="4">
    <location>
        <begin position="511"/>
        <end position="572"/>
    </location>
</feature>
<feature type="region of interest" description="Disordered" evidence="4">
    <location>
        <begin position="435"/>
        <end position="455"/>
    </location>
</feature>
<organism evidence="6 7">
    <name type="scientific">Diaphorina citri</name>
    <name type="common">Asian citrus psyllid</name>
    <dbReference type="NCBI Taxonomy" id="121845"/>
    <lineage>
        <taxon>Eukaryota</taxon>
        <taxon>Metazoa</taxon>
        <taxon>Ecdysozoa</taxon>
        <taxon>Arthropoda</taxon>
        <taxon>Hexapoda</taxon>
        <taxon>Insecta</taxon>
        <taxon>Pterygota</taxon>
        <taxon>Neoptera</taxon>
        <taxon>Paraneoptera</taxon>
        <taxon>Hemiptera</taxon>
        <taxon>Sternorrhyncha</taxon>
        <taxon>Psylloidea</taxon>
        <taxon>Psyllidae</taxon>
        <taxon>Diaphorininae</taxon>
        <taxon>Diaphorina</taxon>
    </lineage>
</organism>
<dbReference type="InterPro" id="IPR001194">
    <property type="entry name" value="cDENN_dom"/>
</dbReference>
<dbReference type="InterPro" id="IPR037516">
    <property type="entry name" value="Tripartite_DENN"/>
</dbReference>
<dbReference type="SMART" id="SM00799">
    <property type="entry name" value="DENN"/>
    <property type="match status" value="1"/>
</dbReference>
<keyword evidence="2" id="KW-0344">Guanine-nucleotide releasing factor</keyword>
<protein>
    <submittedName>
        <fullName evidence="7">DENN domain-containing protein 1A</fullName>
    </submittedName>
</protein>
<evidence type="ECO:0000313" key="7">
    <source>
        <dbReference type="RefSeq" id="XP_008472679.1"/>
    </source>
</evidence>
<feature type="compositionally biased region" description="Basic and acidic residues" evidence="4">
    <location>
        <begin position="549"/>
        <end position="560"/>
    </location>
</feature>
<dbReference type="PROSITE" id="PS50211">
    <property type="entry name" value="DENN"/>
    <property type="match status" value="1"/>
</dbReference>
<feature type="compositionally biased region" description="Basic and acidic residues" evidence="4">
    <location>
        <begin position="529"/>
        <end position="541"/>
    </location>
</feature>
<dbReference type="PANTHER" id="PTHR13196:SF14">
    <property type="entry name" value="UDENN DOMAIN-CONTAINING PROTEIN"/>
    <property type="match status" value="1"/>
</dbReference>
<keyword evidence="6" id="KW-1185">Reference proteome</keyword>
<dbReference type="GO" id="GO:1901981">
    <property type="term" value="F:phosphatidylinositol phosphate binding"/>
    <property type="evidence" value="ECO:0007669"/>
    <property type="project" value="TreeGrafter"/>
</dbReference>
<dbReference type="InterPro" id="IPR005113">
    <property type="entry name" value="uDENN_dom"/>
</dbReference>
<dbReference type="AlphaFoldDB" id="A0A1S3D3I8"/>
<dbReference type="GO" id="GO:0032456">
    <property type="term" value="P:endocytic recycling"/>
    <property type="evidence" value="ECO:0007669"/>
    <property type="project" value="TreeGrafter"/>
</dbReference>
<evidence type="ECO:0000259" key="5">
    <source>
        <dbReference type="PROSITE" id="PS50211"/>
    </source>
</evidence>
<dbReference type="RefSeq" id="XP_008472679.1">
    <property type="nucleotide sequence ID" value="XM_008474457.2"/>
</dbReference>
<dbReference type="Pfam" id="PF03455">
    <property type="entry name" value="dDENN"/>
    <property type="match status" value="1"/>
</dbReference>
<dbReference type="InterPro" id="IPR040032">
    <property type="entry name" value="DENND1A/B/C"/>
</dbReference>
<dbReference type="Gene3D" id="3.30.450.200">
    <property type="match status" value="1"/>
</dbReference>
<dbReference type="InterPro" id="IPR005112">
    <property type="entry name" value="dDENN_dom"/>
</dbReference>
<dbReference type="PaxDb" id="121845-A0A1S3D3I8"/>
<comment type="subcellular location">
    <subcellularLocation>
        <location evidence="1">Cytoplasmic vesicle</location>
        <location evidence="1">Clathrin-coated vesicle</location>
    </subcellularLocation>
</comment>
<dbReference type="PANTHER" id="PTHR13196">
    <property type="entry name" value="DENN DOMAIN-CONTAINING"/>
    <property type="match status" value="1"/>
</dbReference>
<dbReference type="FunFam" id="3.40.50.11500:FF:000001">
    <property type="entry name" value="Putative DENN domain-containing protein 1A"/>
    <property type="match status" value="1"/>
</dbReference>
<feature type="domain" description="UDENN" evidence="5">
    <location>
        <begin position="14"/>
        <end position="372"/>
    </location>
</feature>
<accession>A0A1S3D3I8</accession>
<dbReference type="Gene3D" id="6.10.140.1000">
    <property type="match status" value="1"/>
</dbReference>
<evidence type="ECO:0000313" key="6">
    <source>
        <dbReference type="Proteomes" id="UP000079169"/>
    </source>
</evidence>
<dbReference type="FunFam" id="3.30.450.200:FF:000003">
    <property type="entry name" value="DENN domain containing 1A"/>
    <property type="match status" value="1"/>
</dbReference>
<dbReference type="GO" id="GO:0005829">
    <property type="term" value="C:cytosol"/>
    <property type="evidence" value="ECO:0007669"/>
    <property type="project" value="TreeGrafter"/>
</dbReference>
<dbReference type="OMA" id="WLANMKK"/>